<dbReference type="Pfam" id="PF03776">
    <property type="entry name" value="MinE"/>
    <property type="match status" value="1"/>
</dbReference>
<sequence length="89" mass="10256">MDFFSLFGQKPASKEVAKERLKLILIHDRADLSPELLQNIKEEIMGVISKYAEIDREELEVKITNTDEMEGNSPALIASIPIKRMKKRR</sequence>
<reference evidence="4 5" key="1">
    <citation type="submission" date="2018-03" db="EMBL/GenBank/DDBJ databases">
        <title>Genome sequence of Clostridium liquoris DSM 100320.</title>
        <authorList>
            <person name="Poehlein A."/>
            <person name="Daniel R."/>
        </authorList>
    </citation>
    <scope>NUCLEOTIDE SEQUENCE [LARGE SCALE GENOMIC DNA]</scope>
    <source>
        <strain evidence="4 5">DSM 100320</strain>
    </source>
</reference>
<dbReference type="Proteomes" id="UP000239706">
    <property type="component" value="Unassembled WGS sequence"/>
</dbReference>
<name>A0A2T0B115_9CLOT</name>
<dbReference type="InterPro" id="IPR005527">
    <property type="entry name" value="MinE"/>
</dbReference>
<dbReference type="HAMAP" id="MF_00262">
    <property type="entry name" value="MinE"/>
    <property type="match status" value="1"/>
</dbReference>
<comment type="caution">
    <text evidence="4">The sequence shown here is derived from an EMBL/GenBank/DDBJ whole genome shotgun (WGS) entry which is preliminary data.</text>
</comment>
<evidence type="ECO:0000256" key="1">
    <source>
        <dbReference type="ARBA" id="ARBA00008168"/>
    </source>
</evidence>
<dbReference type="SUPFAM" id="SSF55229">
    <property type="entry name" value="Cell division protein MinE topological specificity domain"/>
    <property type="match status" value="1"/>
</dbReference>
<dbReference type="NCBIfam" id="NF001422">
    <property type="entry name" value="PRK00296.1"/>
    <property type="match status" value="1"/>
</dbReference>
<evidence type="ECO:0000256" key="2">
    <source>
        <dbReference type="ARBA" id="ARBA00025265"/>
    </source>
</evidence>
<accession>A0A2T0B115</accession>
<evidence type="ECO:0000313" key="4">
    <source>
        <dbReference type="EMBL" id="PRR77300.1"/>
    </source>
</evidence>
<dbReference type="EMBL" id="PVXO01000066">
    <property type="protein sequence ID" value="PRR77300.1"/>
    <property type="molecule type" value="Genomic_DNA"/>
</dbReference>
<dbReference type="AlphaFoldDB" id="A0A2T0B115"/>
<keyword evidence="5" id="KW-1185">Reference proteome</keyword>
<dbReference type="InterPro" id="IPR036707">
    <property type="entry name" value="MinE_sf"/>
</dbReference>
<gene>
    <name evidence="3 4" type="primary">minE</name>
    <name evidence="4" type="ORF">CLLI_24710</name>
</gene>
<dbReference type="OrthoDB" id="9796578at2"/>
<comment type="function">
    <text evidence="2 3">Prevents the cell division inhibition by proteins MinC and MinD at internal division sites while permitting inhibition at polar sites. This ensures cell division at the proper site by restricting the formation of a division septum at the midpoint of the long axis of the cell.</text>
</comment>
<comment type="similarity">
    <text evidence="1 3">Belongs to the MinE family.</text>
</comment>
<evidence type="ECO:0000313" key="5">
    <source>
        <dbReference type="Proteomes" id="UP000239706"/>
    </source>
</evidence>
<keyword evidence="3 4" id="KW-0132">Cell division</keyword>
<dbReference type="NCBIfam" id="TIGR01215">
    <property type="entry name" value="minE"/>
    <property type="match status" value="1"/>
</dbReference>
<dbReference type="GO" id="GO:0051301">
    <property type="term" value="P:cell division"/>
    <property type="evidence" value="ECO:0007669"/>
    <property type="project" value="UniProtKB-KW"/>
</dbReference>
<keyword evidence="3" id="KW-0131">Cell cycle</keyword>
<organism evidence="4 5">
    <name type="scientific">Clostridium liquoris</name>
    <dbReference type="NCBI Taxonomy" id="1289519"/>
    <lineage>
        <taxon>Bacteria</taxon>
        <taxon>Bacillati</taxon>
        <taxon>Bacillota</taxon>
        <taxon>Clostridia</taxon>
        <taxon>Eubacteriales</taxon>
        <taxon>Clostridiaceae</taxon>
        <taxon>Clostridium</taxon>
    </lineage>
</organism>
<protein>
    <recommendedName>
        <fullName evidence="3">Cell division topological specificity factor</fullName>
    </recommendedName>
</protein>
<proteinExistence type="inferred from homology"/>
<dbReference type="RefSeq" id="WP_106064509.1">
    <property type="nucleotide sequence ID" value="NZ_PVXO01000066.1"/>
</dbReference>
<evidence type="ECO:0000256" key="3">
    <source>
        <dbReference type="HAMAP-Rule" id="MF_00262"/>
    </source>
</evidence>
<dbReference type="Gene3D" id="3.30.1070.10">
    <property type="entry name" value="Cell division topological specificity factor MinE"/>
    <property type="match status" value="1"/>
</dbReference>
<dbReference type="GO" id="GO:0032955">
    <property type="term" value="P:regulation of division septum assembly"/>
    <property type="evidence" value="ECO:0007669"/>
    <property type="project" value="InterPro"/>
</dbReference>